<sequence>MVTNATACASSYRTQAPPDMQSAECPYCLSITLGYWHGDDESLSDISSLKQELFHGVCEQCEHASTDSTLILCGWCQHQRLYHIFVCLGRAPSSLTGFRVDPARQLSLNCDYCRLLQQLDARSDTSTNYIGESRSGFNVRFPEGSVGEPHLIGVRPTAFYVHSPALQLRSAETVDWITHSEVHVGSPEAHRYGLVRKVNWELSRQWLSTVLISKPESAESRRGPVRSLIDVRVIDTSRSCIVRLPQDAEYVTLSYVVC</sequence>
<dbReference type="EMBL" id="KV441552">
    <property type="protein sequence ID" value="OAG06272.1"/>
    <property type="molecule type" value="Genomic_DNA"/>
</dbReference>
<dbReference type="RefSeq" id="XP_018036637.1">
    <property type="nucleotide sequence ID" value="XM_018187322.1"/>
</dbReference>
<dbReference type="Proteomes" id="UP000077069">
    <property type="component" value="Unassembled WGS sequence"/>
</dbReference>
<evidence type="ECO:0000313" key="2">
    <source>
        <dbReference type="Proteomes" id="UP000077069"/>
    </source>
</evidence>
<name>A0A177CH51_9PLEO</name>
<protein>
    <submittedName>
        <fullName evidence="1">Uncharacterized protein</fullName>
    </submittedName>
</protein>
<dbReference type="GeneID" id="28770808"/>
<keyword evidence="2" id="KW-1185">Reference proteome</keyword>
<accession>A0A177CH51</accession>
<dbReference type="AlphaFoldDB" id="A0A177CH51"/>
<reference evidence="1 2" key="1">
    <citation type="submission" date="2016-05" db="EMBL/GenBank/DDBJ databases">
        <title>Comparative analysis of secretome profiles of manganese(II)-oxidizing ascomycete fungi.</title>
        <authorList>
            <consortium name="DOE Joint Genome Institute"/>
            <person name="Zeiner C.A."/>
            <person name="Purvine S.O."/>
            <person name="Zink E.M."/>
            <person name="Wu S."/>
            <person name="Pasa-Tolic L."/>
            <person name="Chaput D.L."/>
            <person name="Haridas S."/>
            <person name="Grigoriev I.V."/>
            <person name="Santelli C.M."/>
            <person name="Hansel C.M."/>
        </authorList>
    </citation>
    <scope>NUCLEOTIDE SEQUENCE [LARGE SCALE GENOMIC DNA]</scope>
    <source>
        <strain evidence="1 2">AP3s5-JAC2a</strain>
    </source>
</reference>
<proteinExistence type="predicted"/>
<gene>
    <name evidence="1" type="ORF">CC84DRAFT_756521</name>
</gene>
<dbReference type="InParanoid" id="A0A177CH51"/>
<organism evidence="1 2">
    <name type="scientific">Paraphaeosphaeria sporulosa</name>
    <dbReference type="NCBI Taxonomy" id="1460663"/>
    <lineage>
        <taxon>Eukaryota</taxon>
        <taxon>Fungi</taxon>
        <taxon>Dikarya</taxon>
        <taxon>Ascomycota</taxon>
        <taxon>Pezizomycotina</taxon>
        <taxon>Dothideomycetes</taxon>
        <taxon>Pleosporomycetidae</taxon>
        <taxon>Pleosporales</taxon>
        <taxon>Massarineae</taxon>
        <taxon>Didymosphaeriaceae</taxon>
        <taxon>Paraphaeosphaeria</taxon>
    </lineage>
</organism>
<evidence type="ECO:0000313" key="1">
    <source>
        <dbReference type="EMBL" id="OAG06272.1"/>
    </source>
</evidence>